<feature type="compositionally biased region" description="Low complexity" evidence="8">
    <location>
        <begin position="2816"/>
        <end position="2826"/>
    </location>
</feature>
<dbReference type="OrthoDB" id="2357150at2759"/>
<feature type="compositionally biased region" description="Polar residues" evidence="8">
    <location>
        <begin position="2397"/>
        <end position="2416"/>
    </location>
</feature>
<keyword evidence="7" id="KW-0175">Coiled coil</keyword>
<dbReference type="FunFam" id="2.30.29.30:FF:000018">
    <property type="entry name" value="E3 SUMO-protein ligase RanBP2"/>
    <property type="match status" value="3"/>
</dbReference>
<keyword evidence="6" id="KW-0802">TPR repeat</keyword>
<feature type="compositionally biased region" description="Low complexity" evidence="8">
    <location>
        <begin position="2293"/>
        <end position="2304"/>
    </location>
</feature>
<feature type="compositionally biased region" description="Low complexity" evidence="8">
    <location>
        <begin position="1602"/>
        <end position="1612"/>
    </location>
</feature>
<reference evidence="11" key="1">
    <citation type="submission" date="2021-01" db="UniProtKB">
        <authorList>
            <consortium name="EnsemblMetazoa"/>
        </authorList>
    </citation>
    <scope>IDENTIFICATION</scope>
</reference>
<feature type="region of interest" description="Disordered" evidence="8">
    <location>
        <begin position="2072"/>
        <end position="2128"/>
    </location>
</feature>
<organism evidence="11 12">
    <name type="scientific">Clytia hemisphaerica</name>
    <dbReference type="NCBI Taxonomy" id="252671"/>
    <lineage>
        <taxon>Eukaryota</taxon>
        <taxon>Metazoa</taxon>
        <taxon>Cnidaria</taxon>
        <taxon>Hydrozoa</taxon>
        <taxon>Hydroidolina</taxon>
        <taxon>Leptothecata</taxon>
        <taxon>Obeliida</taxon>
        <taxon>Clytiidae</taxon>
        <taxon>Clytia</taxon>
    </lineage>
</organism>
<feature type="compositionally biased region" description="Polar residues" evidence="8">
    <location>
        <begin position="1462"/>
        <end position="1474"/>
    </location>
</feature>
<evidence type="ECO:0000259" key="10">
    <source>
        <dbReference type="PROSITE" id="PS50199"/>
    </source>
</evidence>
<dbReference type="Pfam" id="PF00641">
    <property type="entry name" value="Zn_ribbon_RanBP"/>
    <property type="match status" value="3"/>
</dbReference>
<feature type="region of interest" description="Disordered" evidence="8">
    <location>
        <begin position="3415"/>
        <end position="3442"/>
    </location>
</feature>
<dbReference type="SUPFAM" id="SSF50729">
    <property type="entry name" value="PH domain-like"/>
    <property type="match status" value="5"/>
</dbReference>
<evidence type="ECO:0000313" key="12">
    <source>
        <dbReference type="Proteomes" id="UP000594262"/>
    </source>
</evidence>
<feature type="repeat" description="TPR" evidence="6">
    <location>
        <begin position="76"/>
        <end position="109"/>
    </location>
</feature>
<feature type="compositionally biased region" description="Polar residues" evidence="8">
    <location>
        <begin position="2845"/>
        <end position="2913"/>
    </location>
</feature>
<dbReference type="PANTHER" id="PTHR23138">
    <property type="entry name" value="RAN BINDING PROTEIN"/>
    <property type="match status" value="1"/>
</dbReference>
<feature type="compositionally biased region" description="Polar residues" evidence="8">
    <location>
        <begin position="2306"/>
        <end position="2341"/>
    </location>
</feature>
<dbReference type="Gene3D" id="2.30.29.30">
    <property type="entry name" value="Pleckstrin-homology domain (PH domain)/Phosphotyrosine-binding domain (PTB)"/>
    <property type="match status" value="5"/>
</dbReference>
<feature type="domain" description="RanBD1" evidence="9">
    <location>
        <begin position="1839"/>
        <end position="1974"/>
    </location>
</feature>
<feature type="domain" description="RanBD1" evidence="9">
    <location>
        <begin position="3637"/>
        <end position="3771"/>
    </location>
</feature>
<feature type="region of interest" description="Disordered" evidence="8">
    <location>
        <begin position="2007"/>
        <end position="2049"/>
    </location>
</feature>
<feature type="compositionally biased region" description="Basic and acidic residues" evidence="8">
    <location>
        <begin position="1761"/>
        <end position="1770"/>
    </location>
</feature>
<feature type="region of interest" description="Disordered" evidence="8">
    <location>
        <begin position="2636"/>
        <end position="2655"/>
    </location>
</feature>
<feature type="region of interest" description="Disordered" evidence="8">
    <location>
        <begin position="2682"/>
        <end position="2931"/>
    </location>
</feature>
<feature type="compositionally biased region" description="Basic and acidic residues" evidence="8">
    <location>
        <begin position="2915"/>
        <end position="2931"/>
    </location>
</feature>
<feature type="region of interest" description="Disordered" evidence="8">
    <location>
        <begin position="918"/>
        <end position="1027"/>
    </location>
</feature>
<feature type="region of interest" description="Disordered" evidence="8">
    <location>
        <begin position="1745"/>
        <end position="1774"/>
    </location>
</feature>
<feature type="compositionally biased region" description="Basic and acidic residues" evidence="8">
    <location>
        <begin position="2007"/>
        <end position="2020"/>
    </location>
</feature>
<evidence type="ECO:0000256" key="7">
    <source>
        <dbReference type="SAM" id="Coils"/>
    </source>
</evidence>
<feature type="region of interest" description="Disordered" evidence="8">
    <location>
        <begin position="1551"/>
        <end position="1692"/>
    </location>
</feature>
<feature type="compositionally biased region" description="Acidic residues" evidence="8">
    <location>
        <begin position="1613"/>
        <end position="1646"/>
    </location>
</feature>
<dbReference type="SUPFAM" id="SSF48452">
    <property type="entry name" value="TPR-like"/>
    <property type="match status" value="1"/>
</dbReference>
<feature type="region of interest" description="Disordered" evidence="8">
    <location>
        <begin position="2397"/>
        <end position="2538"/>
    </location>
</feature>
<dbReference type="EnsemblMetazoa" id="CLYHEMT008835.2">
    <property type="protein sequence ID" value="CLYHEMP008835.2"/>
    <property type="gene ID" value="CLYHEMG008835"/>
</dbReference>
<feature type="compositionally biased region" description="Polar residues" evidence="8">
    <location>
        <begin position="1109"/>
        <end position="1122"/>
    </location>
</feature>
<evidence type="ECO:0000256" key="8">
    <source>
        <dbReference type="SAM" id="MobiDB-lite"/>
    </source>
</evidence>
<dbReference type="InterPro" id="IPR001876">
    <property type="entry name" value="Znf_RanBP2"/>
</dbReference>
<feature type="compositionally biased region" description="Polar residues" evidence="8">
    <location>
        <begin position="1002"/>
        <end position="1014"/>
    </location>
</feature>
<dbReference type="Gene3D" id="1.25.40.10">
    <property type="entry name" value="Tetratricopeptide repeat domain"/>
    <property type="match status" value="1"/>
</dbReference>
<dbReference type="SMART" id="SM00547">
    <property type="entry name" value="ZnF_RBZ"/>
    <property type="match status" value="4"/>
</dbReference>
<protein>
    <recommendedName>
        <fullName evidence="13">E3 SUMO-protein ligase RanBP2</fullName>
    </recommendedName>
</protein>
<feature type="compositionally biased region" description="Basic and acidic residues" evidence="8">
    <location>
        <begin position="1399"/>
        <end position="1410"/>
    </location>
</feature>
<dbReference type="InterPro" id="IPR000156">
    <property type="entry name" value="Ran_bind_dom"/>
</dbReference>
<feature type="compositionally biased region" description="Low complexity" evidence="8">
    <location>
        <begin position="972"/>
        <end position="995"/>
    </location>
</feature>
<dbReference type="GO" id="GO:0005096">
    <property type="term" value="F:GTPase activator activity"/>
    <property type="evidence" value="ECO:0007669"/>
    <property type="project" value="TreeGrafter"/>
</dbReference>
<feature type="compositionally biased region" description="Low complexity" evidence="8">
    <location>
        <begin position="2643"/>
        <end position="2655"/>
    </location>
</feature>
<feature type="compositionally biased region" description="Acidic residues" evidence="8">
    <location>
        <begin position="1581"/>
        <end position="1601"/>
    </location>
</feature>
<feature type="region of interest" description="Disordered" evidence="8">
    <location>
        <begin position="1288"/>
        <end position="1474"/>
    </location>
</feature>
<dbReference type="RefSeq" id="XP_066920065.1">
    <property type="nucleotide sequence ID" value="XM_067063964.1"/>
</dbReference>
<dbReference type="SMART" id="SM00028">
    <property type="entry name" value="TPR"/>
    <property type="match status" value="2"/>
</dbReference>
<feature type="compositionally biased region" description="Polar residues" evidence="8">
    <location>
        <begin position="1502"/>
        <end position="1513"/>
    </location>
</feature>
<dbReference type="PROSITE" id="PS01358">
    <property type="entry name" value="ZF_RANBP2_1"/>
    <property type="match status" value="3"/>
</dbReference>
<keyword evidence="1" id="KW-0597">Phosphoprotein</keyword>
<dbReference type="InterPro" id="IPR011993">
    <property type="entry name" value="PH-like_dom_sf"/>
</dbReference>
<feature type="compositionally biased region" description="Basic and acidic residues" evidence="8">
    <location>
        <begin position="2107"/>
        <end position="2118"/>
    </location>
</feature>
<feature type="region of interest" description="Disordered" evidence="8">
    <location>
        <begin position="1487"/>
        <end position="1515"/>
    </location>
</feature>
<dbReference type="GO" id="GO:0005643">
    <property type="term" value="C:nuclear pore"/>
    <property type="evidence" value="ECO:0007669"/>
    <property type="project" value="TreeGrafter"/>
</dbReference>
<evidence type="ECO:0008006" key="13">
    <source>
        <dbReference type="Google" id="ProtNLM"/>
    </source>
</evidence>
<dbReference type="InterPro" id="IPR036443">
    <property type="entry name" value="Znf_RanBP2_sf"/>
</dbReference>
<dbReference type="InterPro" id="IPR011990">
    <property type="entry name" value="TPR-like_helical_dom_sf"/>
</dbReference>
<feature type="compositionally biased region" description="Low complexity" evidence="8">
    <location>
        <begin position="2080"/>
        <end position="2097"/>
    </location>
</feature>
<feature type="compositionally biased region" description="Polar residues" evidence="8">
    <location>
        <begin position="1672"/>
        <end position="1683"/>
    </location>
</feature>
<dbReference type="GO" id="GO:0008270">
    <property type="term" value="F:zinc ion binding"/>
    <property type="evidence" value="ECO:0007669"/>
    <property type="project" value="UniProtKB-KW"/>
</dbReference>
<feature type="compositionally biased region" description="Polar residues" evidence="8">
    <location>
        <begin position="2275"/>
        <end position="2292"/>
    </location>
</feature>
<evidence type="ECO:0000256" key="5">
    <source>
        <dbReference type="PROSITE-ProRule" id="PRU00322"/>
    </source>
</evidence>
<dbReference type="PROSITE" id="PS50005">
    <property type="entry name" value="TPR"/>
    <property type="match status" value="1"/>
</dbReference>
<dbReference type="GO" id="GO:0005737">
    <property type="term" value="C:cytoplasm"/>
    <property type="evidence" value="ECO:0007669"/>
    <property type="project" value="TreeGrafter"/>
</dbReference>
<evidence type="ECO:0000256" key="4">
    <source>
        <dbReference type="ARBA" id="ARBA00022833"/>
    </source>
</evidence>
<feature type="region of interest" description="Disordered" evidence="8">
    <location>
        <begin position="2564"/>
        <end position="2588"/>
    </location>
</feature>
<feature type="domain" description="RanBD1" evidence="9">
    <location>
        <begin position="3155"/>
        <end position="3290"/>
    </location>
</feature>
<sequence>MFSSAIKKTQSTTPTKRSFTPTELKNYVDKVQSRLNSPMEKKSKAFAFARLYYDAKDYQTAKRYLNDYLSIQNRDFRVYNLLGAVEESLSNFQEAFNAYKRSLELCSSQKDILIKVIQMCRKCTMDPLRAKVWADKGARTCPGHPDVFELKWHLLSMETPQRYDEIENLIADELTRHPRDPSLHKKLVTNYNARGSLKEAFSHCRSVEKTGAFNDDIEWLECAVDVFDTYQQEDGDNRILAYLSLASALCKLMRVHLTKSPTRDCMNAFMRFDTTVLKLQELKTDDTFSGLMTEWKDCVNEMQGQLYLNAGIFLIKLGKENFIPWMKANQMMYACMMASWMVPAPHLTPKLFGRHSPLKRQNQQAYDWSILACSRLSQAGHMLLQLEDEYGEEWQQGTLADFCTEQGRKTILDFLYNGGDHSQSSFAANPKFLETEFALPEPQQLVQYDEVSVADKAQDLHYITWIGLNWNQLNEPMRPGVGVIVGRLFEGIALDAKNMKNCHHTAMCLRDVEAFIYGIIRSSKSIHLECIKHEDELKLLPTVICTSLVTKSQQDWWQAAYSLYTGKIGTLSPARLKVVLQKGLETLRCIKDHGIDPRILIYMAQAFWEKAEQLQRLKEKEYDYQDHWQSLQDRAVFYMKEAIRILDIFKRNKTIPICENPLIPPLSDPLLTDEVTNLLNKNYIKLGDAAMTDGKYQDALQYYEEVKTLPALYNQAQIYIKMASDTDPQTVEGEKDHLYYMTKAKEKLQICLLNAEHTPEFKQTIFEQMQELASRTPSKPAKPMPKPLAQKSLSFQANSEDTEISEPQSIKDEETVLENNDMSSMLEKSILQEQLDAKENENRSLKQALAMYEAQIEMQRQRPPLAQPFMAPPHHPAYRQQQQQFMQQYMNAQQQHAMGHQMHPQMNQMMSPHYQQQMYGSPAMMGPQQHPGPQQTPQQADPQMPPNSTQEAAPQPPPLSHPTTTQPPPPQYSATQTTATQPAAHPPMTQTQQPANAMPQHMRQSSNTMQTPPNGSVIPGVQPPQHPMQQWPRPGMYGSNPMTPTVMTGGMETPSDLWWDSFSPQPSFERGYFAGLAQHVEQVREESGEGEAPTLRDPSTGDIIVPPQDEQQQTGATPTTPKAQDGGLEAEEERVIVVTPKSPGIEPDDIYVKPIVKLESKIDEITTGEEGEAQKFVHRAKLYRFDEDLSQWKERGLGDVKLLFNDKTKKARITMRRDQVFRVCCNHMITPDMKLVKKADAQNAWSWFTPLDATEEEPRPEKFTIKFKTQEIADKFKEAFEQCQQLLSSEPSPIKPKDEKSVSQAPSFGISSSQPSSKGTVPLSHPPAQTVPPPQPSFGGSQPTFDTAPVSFGTPQNSAPTPFGNVKPQGSPGQNNTPPQPLMSLKPQGSFTPTFTTKATEEPEKVEEAKPNPFANFSFDMSKPSSVTAAPQPTTTTSSPFAGFSFKAQTPPPPAVPATTVLSTPSPIAQQPITSVPNEFPMMTSLLQQQKQSPPIAPLVNKSPQQQNVSPSKTVIPGMEKLPVFEKGIVDTAVDPASFWSNATAGVTFFSGNKQGLDTIGHTADEPREVDEDEFFKTNNELEEGEYDEDEEIEEDEEGDYDGNYYGENGEYYGDDMGDYDYDPNDDFGYDEDDEDDDEDTEGYEDFDQKGLYPGSRPSSGRRTPEEAELSFKSSSDAPTGNQVEDRFNIQRREPQGVIEEIIDDEISMTYERIPAFNQQMKAARFKLPTTFYLYEADDLPRLPFQRKSSPSDKTPVTPKIESKLEESTDSKPNFGITFGSGSKTGFGSGFSGSSFASLASNTESGFSGTGGAFSGAGAQLFGASQDDENAGADDYDPHYEAIVQVKKLDNIQTGEEDDEVLFKHRAKLYRFDKQWKERGVGDIKLTKNTKTGYCRVLMRRDQIHKLCANHAIMPNMELKPLNTSDVSWIWFTPSDYSEGVPPEPVQFCVKFKNKDIAEEFKKQFVACQGFMETKLAADELQAQETGSEAKEADQITQTMSKVSIEAPKEKAKEQLKQQEESSAVAPKERDQIDSKPPNPFASFSFGASKSTAPAASSSPFGNFTFGGGNQTVQSALDNEGSAPSPFSSLSLGSSEANKPAVETTSDVDKQKNSEEPKSPGYFNNEEDDDIHVEAIVQVSKLDSVVTGEENETTMFENRSKLYRFDSENKQWKERGLGVLKLTRTKGQNSCRVLMRRDQVHKLCANHAVVSTMEVKPLSEKSDKQWTWFTQADFSEEEQKPEYFCAKFKTSEIAKEFKEKFDECIQIVGGKSATVSTPVQKAKPQTSPSPQVKPTTPNATKATPEVSKSPSFSFQTNGPSNAFSNMNGFSFTSPNGNQATSAPAPAFSLGHKATEEAKPTAPTSNIFSKFAAKKGAWECETCLVENKEEVPQCLSCETANPNAPKTDTKPVSTTGGFSFGAQPSSTTASSGFSFGNSGSNQQQSSGFSFGGTNTTTNQQTAGFPFGNTSTSSQPASGFSFGSKTNDSQSSGFSFGGASKADPEQSSGFSFGKVSSTTENTEQKPTFSFAKTSDNPFSQFTPGEGSWECDACLIENTKEVTECESCETPKPTTTPKETPKPKLFPTQQPPAQPTFSFAKGGDNVFGKLAPAAGSWECDTCMVSNNEEAMVCESCETPNPNAPKGATASSSSSMTSAGGTFKFPSSDSGFASAFSFGGKPADSSQSSGFKFGEKPADSAQSSGFKFGGKPADSTQSSGFKFGEKPADSAQSSGFKFGEKPADSNQSSGFKFGEKPVESNQSSDFKFGGKPADATQSSGFSFGGKPVDSSQSSGFKFGEKPGDSNQSSGFSFGGKAVESSQSSGFSFGGKPADSNQSSGFSFGGKPADSNQSSDFSFGTPTSSGEALNGTPNPGFTFGQQPTSTGFKFGQNTTDDPVQQDQVSSSTTPNKNDNFKSSLKVDVRPKTTPPAEDKFKADPDTWECVCLIKNAGHRDKCRECGHPRQKTPVVKLNPEEFSQPINFNAAAASRGTENKLFPFSVAVPSNTQSPSTFSWGQTATPKAQTTPKKDVFQAPTGFPSTFTAQTPKNDGFAVPKGLPTPTTDTKKSNSWIPTGLNTGNLFSFGANPKPSLSNASSVDDLSTQDTFSGVTSAFANAEFSFTFEQTKTAKTPSPTKSKWKVPTPPTSSEYDPEGEANVEFSPFVSLSQLKTQSTGEENESCLFANRCKLFRYDANQWKERGVGELKILLNKKTGNHRLIMRRDQIHKLCANHNIRPGTDLNPMKGSNKAYIWQSLGDISDDEPKDMMFAARFKDEEIASQFAQVFKKAADAQESVAAASESSVIVVSDGEDEDSNPALREHVDDDELTLTYEAKPTHDLREKARMLLLPISFYNQPTVQLRQRPTKTEALSSSMVDSGTMTERPRDIILTYTKEASSLDQNKAQDLLLPKSFFNRQGEKTEVNQPISLSDEESDQSSGNRRADVAPRTDELFKPIRQFDAAEFKTTLFEEKVEIFKFMTLSREWVAETANDVNALILTTNENHSILLLSREDNVCYEKKITKKMSAEFRQGEPTMVEVHIPGQFTTDKYAFKYQSMVIAENFKEVFTSNQAEEETSKISPDVPQSIFGGGLGNLSFASLASSGESGFTSNAGQQFSGAGRTLFGAGNQDEGAQGEDDHDVYVEPIVQLSTVAVTSGEEEEDCFFNQRCKLYRFADKKWRERGVGEMKILRHRGNGKARLVMRRDQVRKLCANHFLVEEMTLEPFKTNELTITWMAFQDISEEKAEDLLIAAKFKNQTILSEFKDKFDKLKRNDITGLTPVIQKAPEEGSQAKATIGACDPKLAETMKQLNF</sequence>
<dbReference type="PANTHER" id="PTHR23138:SF87">
    <property type="entry name" value="E3 SUMO-PROTEIN LIGASE RANBP2"/>
    <property type="match status" value="1"/>
</dbReference>
<accession>A0A7M5V392</accession>
<keyword evidence="3 5" id="KW-0863">Zinc-finger</keyword>
<feature type="compositionally biased region" description="Polar residues" evidence="8">
    <location>
        <begin position="1387"/>
        <end position="1398"/>
    </location>
</feature>
<dbReference type="Gene3D" id="4.10.1060.10">
    <property type="entry name" value="Zinc finger, RanBP2-type"/>
    <property type="match status" value="3"/>
</dbReference>
<dbReference type="SMART" id="SM00160">
    <property type="entry name" value="RanBD"/>
    <property type="match status" value="5"/>
</dbReference>
<evidence type="ECO:0000256" key="3">
    <source>
        <dbReference type="ARBA" id="ARBA00022771"/>
    </source>
</evidence>
<feature type="compositionally biased region" description="Polar residues" evidence="8">
    <location>
        <begin position="2466"/>
        <end position="2488"/>
    </location>
</feature>
<keyword evidence="12" id="KW-1185">Reference proteome</keyword>
<feature type="compositionally biased region" description="Low complexity" evidence="8">
    <location>
        <begin position="922"/>
        <end position="940"/>
    </location>
</feature>
<keyword evidence="2" id="KW-0479">Metal-binding</keyword>
<feature type="region of interest" description="Disordered" evidence="8">
    <location>
        <begin position="3036"/>
        <end position="3068"/>
    </location>
</feature>
<feature type="compositionally biased region" description="Polar residues" evidence="8">
    <location>
        <begin position="3056"/>
        <end position="3068"/>
    </location>
</feature>
<dbReference type="PROSITE" id="PS50196">
    <property type="entry name" value="RANBD1"/>
    <property type="match status" value="5"/>
</dbReference>
<feature type="domain" description="RanBP2-type" evidence="10">
    <location>
        <begin position="2542"/>
        <end position="2571"/>
    </location>
</feature>
<evidence type="ECO:0000313" key="11">
    <source>
        <dbReference type="EnsemblMetazoa" id="CLYHEMP008835.2"/>
    </source>
</evidence>
<evidence type="ECO:0000256" key="2">
    <source>
        <dbReference type="ARBA" id="ARBA00022723"/>
    </source>
</evidence>
<dbReference type="Proteomes" id="UP000594262">
    <property type="component" value="Unplaced"/>
</dbReference>
<feature type="domain" description="RanBD1" evidence="9">
    <location>
        <begin position="2132"/>
        <end position="2270"/>
    </location>
</feature>
<dbReference type="GeneID" id="136807385"/>
<feature type="compositionally biased region" description="Low complexity" evidence="8">
    <location>
        <begin position="1424"/>
        <end position="1440"/>
    </location>
</feature>
<feature type="compositionally biased region" description="Low complexity" evidence="8">
    <location>
        <begin position="1307"/>
        <end position="1317"/>
    </location>
</feature>
<dbReference type="CDD" id="cd00835">
    <property type="entry name" value="RanBD_family"/>
    <property type="match status" value="1"/>
</dbReference>
<feature type="domain" description="RanBD1" evidence="9">
    <location>
        <begin position="1151"/>
        <end position="1289"/>
    </location>
</feature>
<evidence type="ECO:0000256" key="1">
    <source>
        <dbReference type="ARBA" id="ARBA00022553"/>
    </source>
</evidence>
<feature type="compositionally biased region" description="Low complexity" evidence="8">
    <location>
        <begin position="2424"/>
        <end position="2463"/>
    </location>
</feature>
<dbReference type="InterPro" id="IPR045255">
    <property type="entry name" value="RanBP1-like"/>
</dbReference>
<feature type="region of interest" description="Disordered" evidence="8">
    <location>
        <begin position="3125"/>
        <end position="3150"/>
    </location>
</feature>
<dbReference type="PROSITE" id="PS50199">
    <property type="entry name" value="ZF_RANBP2_2"/>
    <property type="match status" value="3"/>
</dbReference>
<dbReference type="InterPro" id="IPR019734">
    <property type="entry name" value="TPR_rpt"/>
</dbReference>
<name>A0A7M5V392_9CNID</name>
<proteinExistence type="predicted"/>
<feature type="region of interest" description="Disordered" evidence="8">
    <location>
        <begin position="1081"/>
        <end position="1130"/>
    </location>
</feature>
<evidence type="ECO:0000256" key="6">
    <source>
        <dbReference type="PROSITE-ProRule" id="PRU00339"/>
    </source>
</evidence>
<feature type="domain" description="RanBP2-type" evidence="10">
    <location>
        <begin position="2373"/>
        <end position="2402"/>
    </location>
</feature>
<dbReference type="SUPFAM" id="SSF90209">
    <property type="entry name" value="Ran binding protein zinc finger-like"/>
    <property type="match status" value="3"/>
</dbReference>
<feature type="coiled-coil region" evidence="7">
    <location>
        <begin position="828"/>
        <end position="862"/>
    </location>
</feature>
<keyword evidence="4" id="KW-0862">Zinc</keyword>
<dbReference type="Pfam" id="PF00638">
    <property type="entry name" value="Ran_BP1"/>
    <property type="match status" value="5"/>
</dbReference>
<feature type="region of interest" description="Disordered" evidence="8">
    <location>
        <begin position="2275"/>
        <end position="2345"/>
    </location>
</feature>
<evidence type="ECO:0000259" key="9">
    <source>
        <dbReference type="PROSITE" id="PS50196"/>
    </source>
</evidence>
<feature type="compositionally biased region" description="Pro residues" evidence="8">
    <location>
        <begin position="954"/>
        <end position="971"/>
    </location>
</feature>
<feature type="domain" description="RanBP2-type" evidence="10">
    <location>
        <begin position="2610"/>
        <end position="2639"/>
    </location>
</feature>
<feature type="compositionally biased region" description="Polar residues" evidence="8">
    <location>
        <begin position="2503"/>
        <end position="2538"/>
    </location>
</feature>